<organism evidence="2 3">
    <name type="scientific">Aquatica leii</name>
    <dbReference type="NCBI Taxonomy" id="1421715"/>
    <lineage>
        <taxon>Eukaryota</taxon>
        <taxon>Metazoa</taxon>
        <taxon>Ecdysozoa</taxon>
        <taxon>Arthropoda</taxon>
        <taxon>Hexapoda</taxon>
        <taxon>Insecta</taxon>
        <taxon>Pterygota</taxon>
        <taxon>Neoptera</taxon>
        <taxon>Endopterygota</taxon>
        <taxon>Coleoptera</taxon>
        <taxon>Polyphaga</taxon>
        <taxon>Elateriformia</taxon>
        <taxon>Elateroidea</taxon>
        <taxon>Lampyridae</taxon>
        <taxon>Luciolinae</taxon>
        <taxon>Aquatica</taxon>
    </lineage>
</organism>
<dbReference type="Proteomes" id="UP001353858">
    <property type="component" value="Unassembled WGS sequence"/>
</dbReference>
<sequence length="166" mass="19341">MSMLIDILEDEIISDYKDITNIENDENCKPEQRIDNLLNGESKNTENGEDINITLEMGNNKTRENVKKVNQILREKGKSYLGHRQPAEQSRTFQDTQRSESKIGPSFHVYTDLPIRPTAIQPVVFPRLFKERLPIKNTKFDHLQQLKPVIPSDCWTFYDNLPHSDK</sequence>
<evidence type="ECO:0000313" key="3">
    <source>
        <dbReference type="Proteomes" id="UP001353858"/>
    </source>
</evidence>
<dbReference type="AlphaFoldDB" id="A0AAN7QK00"/>
<evidence type="ECO:0000313" key="2">
    <source>
        <dbReference type="EMBL" id="KAK4881793.1"/>
    </source>
</evidence>
<proteinExistence type="predicted"/>
<keyword evidence="3" id="KW-1185">Reference proteome</keyword>
<feature type="compositionally biased region" description="Polar residues" evidence="1">
    <location>
        <begin position="87"/>
        <end position="96"/>
    </location>
</feature>
<gene>
    <name evidence="2" type="ORF">RN001_005112</name>
</gene>
<protein>
    <submittedName>
        <fullName evidence="2">Uncharacterized protein</fullName>
    </submittedName>
</protein>
<comment type="caution">
    <text evidence="2">The sequence shown here is derived from an EMBL/GenBank/DDBJ whole genome shotgun (WGS) entry which is preliminary data.</text>
</comment>
<dbReference type="EMBL" id="JARPUR010000002">
    <property type="protein sequence ID" value="KAK4881793.1"/>
    <property type="molecule type" value="Genomic_DNA"/>
</dbReference>
<evidence type="ECO:0000256" key="1">
    <source>
        <dbReference type="SAM" id="MobiDB-lite"/>
    </source>
</evidence>
<name>A0AAN7QK00_9COLE</name>
<reference evidence="3" key="1">
    <citation type="submission" date="2023-01" db="EMBL/GenBank/DDBJ databases">
        <title>Key to firefly adult light organ development and bioluminescence: homeobox transcription factors regulate luciferase expression and transportation to peroxisome.</title>
        <authorList>
            <person name="Fu X."/>
        </authorList>
    </citation>
    <scope>NUCLEOTIDE SEQUENCE [LARGE SCALE GENOMIC DNA]</scope>
</reference>
<accession>A0AAN7QK00</accession>
<feature type="region of interest" description="Disordered" evidence="1">
    <location>
        <begin position="79"/>
        <end position="100"/>
    </location>
</feature>